<dbReference type="OrthoDB" id="1934841at2759"/>
<protein>
    <recommendedName>
        <fullName evidence="1">DNA helicase Pif1-like 2B domain-containing protein</fullName>
    </recommendedName>
</protein>
<feature type="domain" description="DNA helicase Pif1-like 2B" evidence="1">
    <location>
        <begin position="115"/>
        <end position="157"/>
    </location>
</feature>
<dbReference type="InterPro" id="IPR049163">
    <property type="entry name" value="Pif1-like_2B_dom"/>
</dbReference>
<keyword evidence="3" id="KW-1185">Reference proteome</keyword>
<comment type="caution">
    <text evidence="2">The sequence shown here is derived from an EMBL/GenBank/DDBJ whole genome shotgun (WGS) entry which is preliminary data.</text>
</comment>
<proteinExistence type="predicted"/>
<dbReference type="EMBL" id="JACXVP010000006">
    <property type="protein sequence ID" value="KAG5598902.1"/>
    <property type="molecule type" value="Genomic_DNA"/>
</dbReference>
<evidence type="ECO:0000259" key="1">
    <source>
        <dbReference type="Pfam" id="PF21530"/>
    </source>
</evidence>
<evidence type="ECO:0000313" key="3">
    <source>
        <dbReference type="Proteomes" id="UP000824120"/>
    </source>
</evidence>
<sequence length="216" mass="24957">MRAKIDPAFCHYLMRIGHGKEKINSQGKIEIPRSFIIHFTDEKDSLNILFKAVYPNLYTSASNIPFITSLTILTTKNDFVVEINDMLIMQSPSNIKVYILVDETLDPKDQSEYEDFMHTLNPPGLPPYKLCLKKHCPIILLRNLNPSVDLCNETRLTCDDFKSHIISAIISNGDFKDTHVFIPRIPLLTSQDEKIPFQFKRTQFPIRLCYAMKVKH</sequence>
<dbReference type="SUPFAM" id="SSF52540">
    <property type="entry name" value="P-loop containing nucleoside triphosphate hydrolases"/>
    <property type="match status" value="1"/>
</dbReference>
<name>A0A9J5YIU8_SOLCO</name>
<reference evidence="2 3" key="1">
    <citation type="submission" date="2020-09" db="EMBL/GenBank/DDBJ databases">
        <title>De no assembly of potato wild relative species, Solanum commersonii.</title>
        <authorList>
            <person name="Cho K."/>
        </authorList>
    </citation>
    <scope>NUCLEOTIDE SEQUENCE [LARGE SCALE GENOMIC DNA]</scope>
    <source>
        <strain evidence="2">LZ3.2</strain>
        <tissue evidence="2">Leaf</tissue>
    </source>
</reference>
<organism evidence="2 3">
    <name type="scientific">Solanum commersonii</name>
    <name type="common">Commerson's wild potato</name>
    <name type="synonym">Commerson's nightshade</name>
    <dbReference type="NCBI Taxonomy" id="4109"/>
    <lineage>
        <taxon>Eukaryota</taxon>
        <taxon>Viridiplantae</taxon>
        <taxon>Streptophyta</taxon>
        <taxon>Embryophyta</taxon>
        <taxon>Tracheophyta</taxon>
        <taxon>Spermatophyta</taxon>
        <taxon>Magnoliopsida</taxon>
        <taxon>eudicotyledons</taxon>
        <taxon>Gunneridae</taxon>
        <taxon>Pentapetalae</taxon>
        <taxon>asterids</taxon>
        <taxon>lamiids</taxon>
        <taxon>Solanales</taxon>
        <taxon>Solanaceae</taxon>
        <taxon>Solanoideae</taxon>
        <taxon>Solaneae</taxon>
        <taxon>Solanum</taxon>
    </lineage>
</organism>
<gene>
    <name evidence="2" type="ORF">H5410_030272</name>
</gene>
<dbReference type="PANTHER" id="PTHR10492">
    <property type="match status" value="1"/>
</dbReference>
<dbReference type="InterPro" id="IPR027417">
    <property type="entry name" value="P-loop_NTPase"/>
</dbReference>
<accession>A0A9J5YIU8</accession>
<dbReference type="AlphaFoldDB" id="A0A9J5YIU8"/>
<evidence type="ECO:0000313" key="2">
    <source>
        <dbReference type="EMBL" id="KAG5598902.1"/>
    </source>
</evidence>
<dbReference type="PANTHER" id="PTHR10492:SF100">
    <property type="entry name" value="ATP-DEPENDENT DNA HELICASE"/>
    <property type="match status" value="1"/>
</dbReference>
<dbReference type="Pfam" id="PF21530">
    <property type="entry name" value="Pif1_2B_dom"/>
    <property type="match status" value="1"/>
</dbReference>
<dbReference type="Proteomes" id="UP000824120">
    <property type="component" value="Chromosome 6"/>
</dbReference>